<protein>
    <recommendedName>
        <fullName evidence="2">Hydrazine synthase alpha subunit middle domain-containing protein</fullName>
    </recommendedName>
</protein>
<dbReference type="PROSITE" id="PS51257">
    <property type="entry name" value="PROKAR_LIPOPROTEIN"/>
    <property type="match status" value="1"/>
</dbReference>
<keyword evidence="4" id="KW-1185">Reference proteome</keyword>
<evidence type="ECO:0000259" key="2">
    <source>
        <dbReference type="Pfam" id="PF18582"/>
    </source>
</evidence>
<dbReference type="Pfam" id="PF18582">
    <property type="entry name" value="HZS_alpha"/>
    <property type="match status" value="1"/>
</dbReference>
<dbReference type="Proteomes" id="UP001069090">
    <property type="component" value="Unassembled WGS sequence"/>
</dbReference>
<gene>
    <name evidence="3" type="ORF">O0V09_06300</name>
</gene>
<evidence type="ECO:0000313" key="4">
    <source>
        <dbReference type="Proteomes" id="UP001069090"/>
    </source>
</evidence>
<accession>A0A9J6RJZ4</accession>
<dbReference type="AlphaFoldDB" id="A0A9J6RJZ4"/>
<name>A0A9J6RJZ4_9GAMM</name>
<reference evidence="3 4" key="1">
    <citation type="submission" date="2022-12" db="EMBL/GenBank/DDBJ databases">
        <title>Dasania phycosphaerae sp. nov., isolated from particulate material of the south coast of Korea.</title>
        <authorList>
            <person name="Jiang Y."/>
        </authorList>
    </citation>
    <scope>NUCLEOTIDE SEQUENCE [LARGE SCALE GENOMIC DNA]</scope>
    <source>
        <strain evidence="3 4">GY-19</strain>
    </source>
</reference>
<evidence type="ECO:0000256" key="1">
    <source>
        <dbReference type="SAM" id="MobiDB-lite"/>
    </source>
</evidence>
<comment type="caution">
    <text evidence="3">The sequence shown here is derived from an EMBL/GenBank/DDBJ whole genome shotgun (WGS) entry which is preliminary data.</text>
</comment>
<evidence type="ECO:0000313" key="3">
    <source>
        <dbReference type="EMBL" id="MCZ0864803.1"/>
    </source>
</evidence>
<sequence>MNSLLRLSGISSLILLCACTGGGGDSSDTISADDADPVTVTLPIAYVKRPLPSTPPNIKNPTAFNPGAELIVRNPSGFNGEEIELNSKIRAIVAAELSVNSNSLRIDIKDLETSYNGKTLLFAARVVPSPIATNLEFTTWNLWQYDFDSEQVSYVMASPLLRNEGMEYGSAQDTAPHFLTDDRIVFSSTRQFIEQSNQLDEGRGQIYSTFRQGLAAGEEEPSSVLHIFDPDDLADPITQISFNRSHDLDPVVRSSGEIVYSKWISTPGNDQISLFRVNPSGRHTSLLYGYHSGDSGSPGTQIEYSQARELADGRLAAIIKVADSPTLGGNLVVIDEENFVDNNIGVWPQLNRSGQAQSTLTGLNVRTDTLRSTGGQFAAFYPLDDDEQRLLVSWSPCRVMVGSTPTPCNVVPQSSGEVLAPPLYGVWLYNPNNDTQQPVVLGEEGYYIAEIVAGVERPYPSIAAELGEVNSDLATDNQALLVIDSVYDLDGLDISPAGIANHATPGSADFLNRPVRYMRFTKPIQDTFEDILDPPNYALGVNSNQPMREILGYATVEPDGSVAVAIPAHTNFTFNFLDQNGHKTSTPRHNYWLYAAPGEVIHCSGCHDAASTVPHGRSDSRVDSSNPGASNLGSHLGYPVTNPSLYANAEGQTMAQIYLQHNPPRQLTLNPGYIDVWSDTSLVAAETAIDYSYPADWSDEDSLPAGTDNIPAGKSMVLKNLDEDKPSRIVINYEDHIQPIWERDRVDALSNTVTCTGCHKEASGVIPPGQLDLTGVPSDLNPTEHMRSYHELFRTDIKHALDGPGGNVVNRTRTCVVDVLDADGNVIGTTNQTVNITIGGNLSAAGASNSSRFWGCFNAGVCGRNNIAEPALPANCVEDQDPSLSAPTSGTYDHTGLLSNAELRLLSEWLDIGAQYYNNPFDPRIVP</sequence>
<proteinExistence type="predicted"/>
<feature type="compositionally biased region" description="Polar residues" evidence="1">
    <location>
        <begin position="623"/>
        <end position="633"/>
    </location>
</feature>
<dbReference type="EMBL" id="JAPTGG010000004">
    <property type="protein sequence ID" value="MCZ0864803.1"/>
    <property type="molecule type" value="Genomic_DNA"/>
</dbReference>
<dbReference type="RefSeq" id="WP_258330956.1">
    <property type="nucleotide sequence ID" value="NZ_JAPTGG010000004.1"/>
</dbReference>
<feature type="domain" description="Hydrazine synthase alpha subunit middle" evidence="2">
    <location>
        <begin position="544"/>
        <end position="608"/>
    </location>
</feature>
<feature type="region of interest" description="Disordered" evidence="1">
    <location>
        <begin position="612"/>
        <end position="636"/>
    </location>
</feature>
<dbReference type="SUPFAM" id="SSF82171">
    <property type="entry name" value="DPP6 N-terminal domain-like"/>
    <property type="match status" value="1"/>
</dbReference>
<organism evidence="3 4">
    <name type="scientific">Dasania phycosphaerae</name>
    <dbReference type="NCBI Taxonomy" id="2950436"/>
    <lineage>
        <taxon>Bacteria</taxon>
        <taxon>Pseudomonadati</taxon>
        <taxon>Pseudomonadota</taxon>
        <taxon>Gammaproteobacteria</taxon>
        <taxon>Cellvibrionales</taxon>
        <taxon>Spongiibacteraceae</taxon>
        <taxon>Dasania</taxon>
    </lineage>
</organism>
<dbReference type="InterPro" id="IPR040698">
    <property type="entry name" value="HZS_alpha_mid"/>
</dbReference>